<dbReference type="Gene3D" id="1.10.10.10">
    <property type="entry name" value="Winged helix-like DNA-binding domain superfamily/Winged helix DNA-binding domain"/>
    <property type="match status" value="1"/>
</dbReference>
<dbReference type="RefSeq" id="WP_336350387.1">
    <property type="nucleotide sequence ID" value="NZ_JAZAQL010000002.1"/>
</dbReference>
<dbReference type="Pfam" id="PF26222">
    <property type="entry name" value="DUF8048"/>
    <property type="match status" value="1"/>
</dbReference>
<sequence length="187" mass="19976">MVTVTLDAPIPGSTVETVAGRADADPRALTRAVDALHESLVDGSDAILQHYRTTDAPDSVTVADGLATVVYVDDDTWTRTLDTHGVPADVAPAVRAVHAAFATDETGRPGDESRREPMVLPSRDVAELVRAGLSTRQAEVQVLHDAGLDYATIADRLDVAESTVKVHRHRIQEKVANAKRLLDAVAD</sequence>
<evidence type="ECO:0000259" key="1">
    <source>
        <dbReference type="PROSITE" id="PS00622"/>
    </source>
</evidence>
<dbReference type="Proteomes" id="UP001596395">
    <property type="component" value="Unassembled WGS sequence"/>
</dbReference>
<dbReference type="EMBL" id="JBHSXN010000002">
    <property type="protein sequence ID" value="MFC6953428.1"/>
    <property type="molecule type" value="Genomic_DNA"/>
</dbReference>
<gene>
    <name evidence="2" type="ORF">ACFQGB_11195</name>
</gene>
<dbReference type="InterPro" id="IPR058361">
    <property type="entry name" value="DUF8048"/>
</dbReference>
<dbReference type="PROSITE" id="PS00622">
    <property type="entry name" value="HTH_LUXR_1"/>
    <property type="match status" value="1"/>
</dbReference>
<keyword evidence="3" id="KW-1185">Reference proteome</keyword>
<evidence type="ECO:0000313" key="3">
    <source>
        <dbReference type="Proteomes" id="UP001596395"/>
    </source>
</evidence>
<comment type="caution">
    <text evidence="2">The sequence shown here is derived from an EMBL/GenBank/DDBJ whole genome shotgun (WGS) entry which is preliminary data.</text>
</comment>
<dbReference type="AlphaFoldDB" id="A0ABD5VFZ6"/>
<organism evidence="2 3">
    <name type="scientific">Halorubellus litoreus</name>
    <dbReference type="NCBI Taxonomy" id="755308"/>
    <lineage>
        <taxon>Archaea</taxon>
        <taxon>Methanobacteriati</taxon>
        <taxon>Methanobacteriota</taxon>
        <taxon>Stenosarchaea group</taxon>
        <taxon>Halobacteria</taxon>
        <taxon>Halobacteriales</taxon>
        <taxon>Halorubellaceae</taxon>
        <taxon>Halorubellus</taxon>
    </lineage>
</organism>
<name>A0ABD5VFZ6_9EURY</name>
<dbReference type="PRINTS" id="PR00038">
    <property type="entry name" value="HTHLUXR"/>
</dbReference>
<accession>A0ABD5VFZ6</accession>
<dbReference type="InterPro" id="IPR016032">
    <property type="entry name" value="Sig_transdc_resp-reg_C-effctor"/>
</dbReference>
<evidence type="ECO:0000313" key="2">
    <source>
        <dbReference type="EMBL" id="MFC6953428.1"/>
    </source>
</evidence>
<reference evidence="2 3" key="1">
    <citation type="journal article" date="2019" name="Int. J. Syst. Evol. Microbiol.">
        <title>The Global Catalogue of Microorganisms (GCM) 10K type strain sequencing project: providing services to taxonomists for standard genome sequencing and annotation.</title>
        <authorList>
            <consortium name="The Broad Institute Genomics Platform"/>
            <consortium name="The Broad Institute Genome Sequencing Center for Infectious Disease"/>
            <person name="Wu L."/>
            <person name="Ma J."/>
        </authorList>
    </citation>
    <scope>NUCLEOTIDE SEQUENCE [LARGE SCALE GENOMIC DNA]</scope>
    <source>
        <strain evidence="2 3">GX26</strain>
    </source>
</reference>
<proteinExistence type="predicted"/>
<dbReference type="InterPro" id="IPR000792">
    <property type="entry name" value="Tscrpt_reg_LuxR_C"/>
</dbReference>
<dbReference type="InterPro" id="IPR036388">
    <property type="entry name" value="WH-like_DNA-bd_sf"/>
</dbReference>
<feature type="domain" description="HTH luxR-type" evidence="1">
    <location>
        <begin position="147"/>
        <end position="174"/>
    </location>
</feature>
<dbReference type="Pfam" id="PF00196">
    <property type="entry name" value="GerE"/>
    <property type="match status" value="1"/>
</dbReference>
<dbReference type="SMART" id="SM00421">
    <property type="entry name" value="HTH_LUXR"/>
    <property type="match status" value="1"/>
</dbReference>
<dbReference type="SUPFAM" id="SSF46894">
    <property type="entry name" value="C-terminal effector domain of the bipartite response regulators"/>
    <property type="match status" value="1"/>
</dbReference>
<protein>
    <submittedName>
        <fullName evidence="2">LuxR C-terminal-related transcriptional regulator</fullName>
    </submittedName>
</protein>